<dbReference type="AlphaFoldDB" id="A0A0A9E2E9"/>
<sequence length="59" mass="6828">MINFCDALVSGFLTFTCSVYSMKLFYMLHFAVNIGICTIKFLEFLKLAQSIHQLVTMKR</sequence>
<reference evidence="1" key="2">
    <citation type="journal article" date="2015" name="Data Brief">
        <title>Shoot transcriptome of the giant reed, Arundo donax.</title>
        <authorList>
            <person name="Barrero R.A."/>
            <person name="Guerrero F.D."/>
            <person name="Moolhuijzen P."/>
            <person name="Goolsby J.A."/>
            <person name="Tidwell J."/>
            <person name="Bellgard S.E."/>
            <person name="Bellgard M.I."/>
        </authorList>
    </citation>
    <scope>NUCLEOTIDE SEQUENCE</scope>
    <source>
        <tissue evidence="1">Shoot tissue taken approximately 20 cm above the soil surface</tissue>
    </source>
</reference>
<reference evidence="1" key="1">
    <citation type="submission" date="2014-09" db="EMBL/GenBank/DDBJ databases">
        <authorList>
            <person name="Magalhaes I.L.F."/>
            <person name="Oliveira U."/>
            <person name="Santos F.R."/>
            <person name="Vidigal T.H.D.A."/>
            <person name="Brescovit A.D."/>
            <person name="Santos A.J."/>
        </authorList>
    </citation>
    <scope>NUCLEOTIDE SEQUENCE</scope>
    <source>
        <tissue evidence="1">Shoot tissue taken approximately 20 cm above the soil surface</tissue>
    </source>
</reference>
<evidence type="ECO:0000313" key="1">
    <source>
        <dbReference type="EMBL" id="JAD93193.1"/>
    </source>
</evidence>
<proteinExistence type="predicted"/>
<organism evidence="1">
    <name type="scientific">Arundo donax</name>
    <name type="common">Giant reed</name>
    <name type="synonym">Donax arundinaceus</name>
    <dbReference type="NCBI Taxonomy" id="35708"/>
    <lineage>
        <taxon>Eukaryota</taxon>
        <taxon>Viridiplantae</taxon>
        <taxon>Streptophyta</taxon>
        <taxon>Embryophyta</taxon>
        <taxon>Tracheophyta</taxon>
        <taxon>Spermatophyta</taxon>
        <taxon>Magnoliopsida</taxon>
        <taxon>Liliopsida</taxon>
        <taxon>Poales</taxon>
        <taxon>Poaceae</taxon>
        <taxon>PACMAD clade</taxon>
        <taxon>Arundinoideae</taxon>
        <taxon>Arundineae</taxon>
        <taxon>Arundo</taxon>
    </lineage>
</organism>
<protein>
    <submittedName>
        <fullName evidence="1">Uncharacterized protein</fullName>
    </submittedName>
</protein>
<accession>A0A0A9E2E9</accession>
<name>A0A0A9E2E9_ARUDO</name>
<dbReference type="EMBL" id="GBRH01204702">
    <property type="protein sequence ID" value="JAD93193.1"/>
    <property type="molecule type" value="Transcribed_RNA"/>
</dbReference>